<evidence type="ECO:0000256" key="4">
    <source>
        <dbReference type="ARBA" id="ARBA00022723"/>
    </source>
</evidence>
<evidence type="ECO:0000256" key="3">
    <source>
        <dbReference type="ARBA" id="ARBA00022679"/>
    </source>
</evidence>
<dbReference type="GO" id="GO:0061630">
    <property type="term" value="F:ubiquitin protein ligase activity"/>
    <property type="evidence" value="ECO:0007669"/>
    <property type="project" value="UniProtKB-EC"/>
</dbReference>
<sequence length="387" mass="43516">SKDDLVTLRVSSESQKNMSAIKELIERLYRGGLLQRDVHVDDEVREVELWDPFFETAGGDAFLRDVGRDAGVVVLADREAQLIRIPGLHNNKVLEPVIKKIEEMMDSLRQATKVEFRVSLDKTMFHRLVKGGLKEAEKIVGAGNAKLKIEGSSRVMFFTCAEESARRVCKQLGLPSPTAGHQGCAICDTADPPVQLSCGHGYCKDCFDMQMHVASTARDKRFPTLCYHPSCNKAIILPDLRRYLTPSQFTSLLSASIIQHRITFQKSLRPCRKPDCPDICAITTTPILHTCQACLTTTCTHCGTEPHPDWTCEEHTQHRDNTIRDPMQLAAYKRETDTRDCPNCHTLIEKDGGCNHVKCPGCYKHLCWKCMAVFDESHEVYMHLGDA</sequence>
<dbReference type="CDD" id="cd20335">
    <property type="entry name" value="BRcat_RBR"/>
    <property type="match status" value="1"/>
</dbReference>
<dbReference type="SUPFAM" id="SSF57850">
    <property type="entry name" value="RING/U-box"/>
    <property type="match status" value="2"/>
</dbReference>
<dbReference type="AlphaFoldDB" id="A0A7C8MAT9"/>
<keyword evidence="3" id="KW-0808">Transferase</keyword>
<comment type="caution">
    <text evidence="10">The sequence shown here is derived from an EMBL/GenBank/DDBJ whole genome shotgun (WGS) entry which is preliminary data.</text>
</comment>
<evidence type="ECO:0000313" key="10">
    <source>
        <dbReference type="EMBL" id="KAF2873858.1"/>
    </source>
</evidence>
<evidence type="ECO:0000256" key="5">
    <source>
        <dbReference type="ARBA" id="ARBA00022737"/>
    </source>
</evidence>
<feature type="non-terminal residue" evidence="10">
    <location>
        <position position="387"/>
    </location>
</feature>
<keyword evidence="4" id="KW-0479">Metal-binding</keyword>
<proteinExistence type="predicted"/>
<dbReference type="GO" id="GO:0016567">
    <property type="term" value="P:protein ubiquitination"/>
    <property type="evidence" value="ECO:0007669"/>
    <property type="project" value="InterPro"/>
</dbReference>
<dbReference type="Pfam" id="PF01485">
    <property type="entry name" value="IBR"/>
    <property type="match status" value="1"/>
</dbReference>
<keyword evidence="8" id="KW-0862">Zinc</keyword>
<accession>A0A7C8MAT9</accession>
<dbReference type="EC" id="2.3.2.31" evidence="2"/>
<dbReference type="GO" id="GO:0008270">
    <property type="term" value="F:zinc ion binding"/>
    <property type="evidence" value="ECO:0007669"/>
    <property type="project" value="UniProtKB-KW"/>
</dbReference>
<evidence type="ECO:0000259" key="9">
    <source>
        <dbReference type="PROSITE" id="PS51873"/>
    </source>
</evidence>
<dbReference type="InterPro" id="IPR031127">
    <property type="entry name" value="E3_UB_ligase_RBR"/>
</dbReference>
<dbReference type="EMBL" id="JAADJZ010000007">
    <property type="protein sequence ID" value="KAF2873858.1"/>
    <property type="molecule type" value="Genomic_DNA"/>
</dbReference>
<evidence type="ECO:0000313" key="11">
    <source>
        <dbReference type="Proteomes" id="UP000481861"/>
    </source>
</evidence>
<dbReference type="PROSITE" id="PS51873">
    <property type="entry name" value="TRIAD"/>
    <property type="match status" value="1"/>
</dbReference>
<keyword evidence="6" id="KW-0863">Zinc-finger</keyword>
<name>A0A7C8MAT9_9PLEO</name>
<dbReference type="Proteomes" id="UP000481861">
    <property type="component" value="Unassembled WGS sequence"/>
</dbReference>
<reference evidence="10 11" key="1">
    <citation type="submission" date="2020-01" db="EMBL/GenBank/DDBJ databases">
        <authorList>
            <consortium name="DOE Joint Genome Institute"/>
            <person name="Haridas S."/>
            <person name="Albert R."/>
            <person name="Binder M."/>
            <person name="Bloem J."/>
            <person name="Labutti K."/>
            <person name="Salamov A."/>
            <person name="Andreopoulos B."/>
            <person name="Baker S.E."/>
            <person name="Barry K."/>
            <person name="Bills G."/>
            <person name="Bluhm B.H."/>
            <person name="Cannon C."/>
            <person name="Castanera R."/>
            <person name="Culley D.E."/>
            <person name="Daum C."/>
            <person name="Ezra D."/>
            <person name="Gonzalez J.B."/>
            <person name="Henrissat B."/>
            <person name="Kuo A."/>
            <person name="Liang C."/>
            <person name="Lipzen A."/>
            <person name="Lutzoni F."/>
            <person name="Magnuson J."/>
            <person name="Mondo S."/>
            <person name="Nolan M."/>
            <person name="Ohm R."/>
            <person name="Pangilinan J."/>
            <person name="Park H.-J.H."/>
            <person name="Ramirez L."/>
            <person name="Alfaro M."/>
            <person name="Sun H."/>
            <person name="Tritt A."/>
            <person name="Yoshinaga Y."/>
            <person name="Zwiers L.-H.L."/>
            <person name="Turgeon B.G."/>
            <person name="Goodwin S.B."/>
            <person name="Spatafora J.W."/>
            <person name="Crous P.W."/>
            <person name="Grigoriev I.V."/>
        </authorList>
    </citation>
    <scope>NUCLEOTIDE SEQUENCE [LARGE SCALE GENOMIC DNA]</scope>
    <source>
        <strain evidence="10 11">CBS 611.86</strain>
    </source>
</reference>
<evidence type="ECO:0000256" key="8">
    <source>
        <dbReference type="ARBA" id="ARBA00022833"/>
    </source>
</evidence>
<dbReference type="InterPro" id="IPR044066">
    <property type="entry name" value="TRIAD_supradom"/>
</dbReference>
<gene>
    <name evidence="10" type="ORF">BDV95DRAFT_465694</name>
</gene>
<feature type="domain" description="RING-type" evidence="9">
    <location>
        <begin position="180"/>
        <end position="387"/>
    </location>
</feature>
<dbReference type="PANTHER" id="PTHR11685">
    <property type="entry name" value="RBR FAMILY RING FINGER AND IBR DOMAIN-CONTAINING"/>
    <property type="match status" value="1"/>
</dbReference>
<protein>
    <recommendedName>
        <fullName evidence="2">RBR-type E3 ubiquitin transferase</fullName>
        <ecNumber evidence="2">2.3.2.31</ecNumber>
    </recommendedName>
</protein>
<evidence type="ECO:0000256" key="2">
    <source>
        <dbReference type="ARBA" id="ARBA00012251"/>
    </source>
</evidence>
<evidence type="ECO:0000256" key="1">
    <source>
        <dbReference type="ARBA" id="ARBA00001798"/>
    </source>
</evidence>
<evidence type="ECO:0000256" key="7">
    <source>
        <dbReference type="ARBA" id="ARBA00022786"/>
    </source>
</evidence>
<dbReference type="OrthoDB" id="10009520at2759"/>
<evidence type="ECO:0000256" key="6">
    <source>
        <dbReference type="ARBA" id="ARBA00022771"/>
    </source>
</evidence>
<keyword evidence="11" id="KW-1185">Reference proteome</keyword>
<dbReference type="Gene3D" id="1.20.120.1750">
    <property type="match status" value="1"/>
</dbReference>
<keyword evidence="5" id="KW-0677">Repeat</keyword>
<dbReference type="InterPro" id="IPR002867">
    <property type="entry name" value="IBR_dom"/>
</dbReference>
<dbReference type="Pfam" id="PF22191">
    <property type="entry name" value="IBR_1"/>
    <property type="match status" value="1"/>
</dbReference>
<dbReference type="SMART" id="SM00647">
    <property type="entry name" value="IBR"/>
    <property type="match status" value="2"/>
</dbReference>
<keyword evidence="7" id="KW-0833">Ubl conjugation pathway</keyword>
<feature type="non-terminal residue" evidence="10">
    <location>
        <position position="1"/>
    </location>
</feature>
<comment type="catalytic activity">
    <reaction evidence="1">
        <text>[E2 ubiquitin-conjugating enzyme]-S-ubiquitinyl-L-cysteine + [acceptor protein]-L-lysine = [E2 ubiquitin-conjugating enzyme]-L-cysteine + [acceptor protein]-N(6)-ubiquitinyl-L-lysine.</text>
        <dbReference type="EC" id="2.3.2.31"/>
    </reaction>
</comment>
<organism evidence="10 11">
    <name type="scientific">Massariosphaeria phaeospora</name>
    <dbReference type="NCBI Taxonomy" id="100035"/>
    <lineage>
        <taxon>Eukaryota</taxon>
        <taxon>Fungi</taxon>
        <taxon>Dikarya</taxon>
        <taxon>Ascomycota</taxon>
        <taxon>Pezizomycotina</taxon>
        <taxon>Dothideomycetes</taxon>
        <taxon>Pleosporomycetidae</taxon>
        <taxon>Pleosporales</taxon>
        <taxon>Pleosporales incertae sedis</taxon>
        <taxon>Massariosphaeria</taxon>
    </lineage>
</organism>